<gene>
    <name evidence="5" type="ORF">PACLA_8A048766</name>
</gene>
<proteinExistence type="predicted"/>
<evidence type="ECO:0000256" key="4">
    <source>
        <dbReference type="ARBA" id="ARBA00023125"/>
    </source>
</evidence>
<dbReference type="GO" id="GO:0008270">
    <property type="term" value="F:zinc ion binding"/>
    <property type="evidence" value="ECO:0007669"/>
    <property type="project" value="UniProtKB-KW"/>
</dbReference>
<dbReference type="OrthoDB" id="6153764at2759"/>
<keyword evidence="4" id="KW-0238">DNA-binding</keyword>
<dbReference type="GO" id="GO:0003677">
    <property type="term" value="F:DNA binding"/>
    <property type="evidence" value="ECO:0007669"/>
    <property type="project" value="UniProtKB-KW"/>
</dbReference>
<evidence type="ECO:0000256" key="3">
    <source>
        <dbReference type="ARBA" id="ARBA00022833"/>
    </source>
</evidence>
<keyword evidence="3" id="KW-0862">Zinc</keyword>
<keyword evidence="1" id="KW-0479">Metal-binding</keyword>
<reference evidence="5" key="1">
    <citation type="submission" date="2020-04" db="EMBL/GenBank/DDBJ databases">
        <authorList>
            <person name="Alioto T."/>
            <person name="Alioto T."/>
            <person name="Gomez Garrido J."/>
        </authorList>
    </citation>
    <scope>NUCLEOTIDE SEQUENCE</scope>
    <source>
        <strain evidence="5">A484AB</strain>
    </source>
</reference>
<comment type="caution">
    <text evidence="5">The sequence shown here is derived from an EMBL/GenBank/DDBJ whole genome shotgun (WGS) entry which is preliminary data.</text>
</comment>
<organism evidence="5 6">
    <name type="scientific">Paramuricea clavata</name>
    <name type="common">Red gorgonian</name>
    <name type="synonym">Violescent sea-whip</name>
    <dbReference type="NCBI Taxonomy" id="317549"/>
    <lineage>
        <taxon>Eukaryota</taxon>
        <taxon>Metazoa</taxon>
        <taxon>Cnidaria</taxon>
        <taxon>Anthozoa</taxon>
        <taxon>Octocorallia</taxon>
        <taxon>Malacalcyonacea</taxon>
        <taxon>Plexauridae</taxon>
        <taxon>Paramuricea</taxon>
    </lineage>
</organism>
<evidence type="ECO:0000313" key="5">
    <source>
        <dbReference type="EMBL" id="CAB4028938.1"/>
    </source>
</evidence>
<protein>
    <submittedName>
        <fullName evidence="5">THAP domain-containing 1-like</fullName>
    </submittedName>
</protein>
<evidence type="ECO:0000256" key="2">
    <source>
        <dbReference type="ARBA" id="ARBA00022771"/>
    </source>
</evidence>
<keyword evidence="6" id="KW-1185">Reference proteome</keyword>
<keyword evidence="2" id="KW-0863">Zinc-finger</keyword>
<dbReference type="Pfam" id="PF05485">
    <property type="entry name" value="THAP"/>
    <property type="match status" value="1"/>
</dbReference>
<name>A0A7D9JGM7_PARCT</name>
<dbReference type="AlphaFoldDB" id="A0A7D9JGM7"/>
<accession>A0A7D9JGM7</accession>
<dbReference type="InterPro" id="IPR006612">
    <property type="entry name" value="THAP_Znf"/>
</dbReference>
<feature type="non-terminal residue" evidence="5">
    <location>
        <position position="200"/>
    </location>
</feature>
<evidence type="ECO:0000256" key="1">
    <source>
        <dbReference type="ARBA" id="ARBA00022723"/>
    </source>
</evidence>
<dbReference type="EMBL" id="CACRXK020015836">
    <property type="protein sequence ID" value="CAB4028938.1"/>
    <property type="molecule type" value="Genomic_DNA"/>
</dbReference>
<evidence type="ECO:0000313" key="6">
    <source>
        <dbReference type="Proteomes" id="UP001152795"/>
    </source>
</evidence>
<sequence>SNEPNLEKGIVRHCIPFADDERQEARKRRKKWIDFVQRKRLKWTPVTTSSICSQYFKDDFQRKFFVLASEEKTMKYMPRMKRDEIRVSVCPSVHLSSSTKPEETERDIRRKMPADIETAPITMKEAWTQTQSLPTYTSATIGCESETQKCDTPSTTAIPYVSSIPVYSSIPDYSSVQDDHYMSSKKSVGEDSSQGWYKLL</sequence>
<dbReference type="Proteomes" id="UP001152795">
    <property type="component" value="Unassembled WGS sequence"/>
</dbReference>